<dbReference type="eggNOG" id="COG4677">
    <property type="taxonomic scope" value="Bacteria"/>
</dbReference>
<evidence type="ECO:0000313" key="8">
    <source>
        <dbReference type="Proteomes" id="UP000003571"/>
    </source>
</evidence>
<dbReference type="GO" id="GO:0042545">
    <property type="term" value="P:cell wall modification"/>
    <property type="evidence" value="ECO:0007669"/>
    <property type="project" value="InterPro"/>
</dbReference>
<keyword evidence="2" id="KW-0378">Hydrolase</keyword>
<dbReference type="Pfam" id="PF01095">
    <property type="entry name" value="Pectinesterase"/>
    <property type="match status" value="1"/>
</dbReference>
<dbReference type="Gene3D" id="2.160.20.10">
    <property type="entry name" value="Single-stranded right-handed beta-helix, Pectin lyase-like"/>
    <property type="match status" value="1"/>
</dbReference>
<evidence type="ECO:0000313" key="7">
    <source>
        <dbReference type="EMBL" id="EIC01668.1"/>
    </source>
</evidence>
<comment type="similarity">
    <text evidence="1">Belongs to the pectinesterase family.</text>
</comment>
<protein>
    <submittedName>
        <fullName evidence="7">Pectinesterase</fullName>
    </submittedName>
</protein>
<feature type="domain" description="Pectinesterase catalytic" evidence="6">
    <location>
        <begin position="451"/>
        <end position="652"/>
    </location>
</feature>
<dbReference type="PANTHER" id="PTHR31321:SF57">
    <property type="entry name" value="PECTINESTERASE 53-RELATED"/>
    <property type="match status" value="1"/>
</dbReference>
<sequence length="683" mass="73605">MKKINRAAVASLIAAGAMLALSCGQKKVANTRESFTPTQGWNLYMPGTNNKDDVRDDLAKSGWLTGDKYAPHFSLVDADEGGRKVLKLNTLDGVNDAIVLPLSGNEKKVSLMFKAQGAVDPDKTTTPFGILYAFVQKGGYQTLLRHNSSNQIKGSKNQSRLTEDGKSSGKKIDIVSDWHDYIMVFDVANPEAMTAKLIIDGVVRHEDICKKTNNDGALDFADGSSYLIGDGNYLEFGENDGSTNGFGRYAYLLVVVDDDIENMSVEEIGKKVNADLAKAPSCTKDPGPQSKRPAKKPAGINMQAAEIGKPDSYVDRSAIENGTIDLSCLPYSQNETKIISTAPALPKIEFAAKVGENEQYKTIASAIEAVPEGSAILIQPGLYYEKLVITKPGITLVGTNPANTIIYGYEADTGGIDGNILVEVNYLPKGTKTEPGASASIPEKPAENAYFNAANITFYNKGAEWNKQWGGAERRSETLGLKGVDKSYIENCVFLGQQDTIYFRSGRIYMKNCYIEGDVDYICGGATTVFDNCHIHTLPYANGGIIVAAASADTGYSSTAQFANGYVFKNCLITADDQQLEQKDGKRVTLGRGTWVGGSATKDSSTGKIVYIGCDFGQALNTKLWNDWDSTNTVEKAFFRVHGAKGEGASVTSSAADLTAEELALYSDNEKILGFVPSLVMSK</sequence>
<feature type="region of interest" description="Disordered" evidence="4">
    <location>
        <begin position="278"/>
        <end position="298"/>
    </location>
</feature>
<feature type="chain" id="PRO_5011110173" evidence="5">
    <location>
        <begin position="23"/>
        <end position="683"/>
    </location>
</feature>
<dbReference type="Proteomes" id="UP000003571">
    <property type="component" value="Unassembled WGS sequence"/>
</dbReference>
<gene>
    <name evidence="7" type="ORF">TresaDRAFT_2057</name>
</gene>
<accession>H7ELD6</accession>
<reference evidence="7 8" key="1">
    <citation type="submission" date="2011-09" db="EMBL/GenBank/DDBJ databases">
        <title>The draft genome of Treponema saccharophilum DSM 2985.</title>
        <authorList>
            <consortium name="US DOE Joint Genome Institute (JGI-PGF)"/>
            <person name="Lucas S."/>
            <person name="Copeland A."/>
            <person name="Lapidus A."/>
            <person name="Glavina del Rio T."/>
            <person name="Dalin E."/>
            <person name="Tice H."/>
            <person name="Bruce D."/>
            <person name="Goodwin L."/>
            <person name="Pitluck S."/>
            <person name="Peters L."/>
            <person name="Kyrpides N."/>
            <person name="Mavromatis K."/>
            <person name="Ivanova N."/>
            <person name="Markowitz V."/>
            <person name="Cheng J.-F."/>
            <person name="Hugenholtz P."/>
            <person name="Woyke T."/>
            <person name="Wu D."/>
            <person name="Gronow S."/>
            <person name="Wellnitz S."/>
            <person name="Brambilla E."/>
            <person name="Klenk H.-P."/>
            <person name="Eisen J.A."/>
        </authorList>
    </citation>
    <scope>NUCLEOTIDE SEQUENCE [LARGE SCALE GENOMIC DNA]</scope>
    <source>
        <strain evidence="7 8">DSM 2985</strain>
    </source>
</reference>
<keyword evidence="8" id="KW-1185">Reference proteome</keyword>
<organism evidence="7 8">
    <name type="scientific">Treponema saccharophilum DSM 2985</name>
    <dbReference type="NCBI Taxonomy" id="907348"/>
    <lineage>
        <taxon>Bacteria</taxon>
        <taxon>Pseudomonadati</taxon>
        <taxon>Spirochaetota</taxon>
        <taxon>Spirochaetia</taxon>
        <taxon>Spirochaetales</taxon>
        <taxon>Treponemataceae</taxon>
        <taxon>Treponema</taxon>
    </lineage>
</organism>
<name>H7ELD6_9SPIR</name>
<dbReference type="PROSITE" id="PS51257">
    <property type="entry name" value="PROKAR_LIPOPROTEIN"/>
    <property type="match status" value="1"/>
</dbReference>
<evidence type="ECO:0000256" key="1">
    <source>
        <dbReference type="ARBA" id="ARBA00008891"/>
    </source>
</evidence>
<dbReference type="GO" id="GO:0009279">
    <property type="term" value="C:cell outer membrane"/>
    <property type="evidence" value="ECO:0007669"/>
    <property type="project" value="TreeGrafter"/>
</dbReference>
<evidence type="ECO:0000259" key="6">
    <source>
        <dbReference type="Pfam" id="PF01095"/>
    </source>
</evidence>
<proteinExistence type="inferred from homology"/>
<dbReference type="GO" id="GO:0030599">
    <property type="term" value="F:pectinesterase activity"/>
    <property type="evidence" value="ECO:0007669"/>
    <property type="project" value="InterPro"/>
</dbReference>
<dbReference type="AlphaFoldDB" id="H7ELD6"/>
<dbReference type="RefSeq" id="WP_002704712.1">
    <property type="nucleotide sequence ID" value="NZ_AGRW01000048.1"/>
</dbReference>
<dbReference type="STRING" id="907348.TresaDRAFT_2057"/>
<feature type="signal peptide" evidence="5">
    <location>
        <begin position="1"/>
        <end position="22"/>
    </location>
</feature>
<dbReference type="PANTHER" id="PTHR31321">
    <property type="entry name" value="ACYL-COA THIOESTER HYDROLASE YBHC-RELATED"/>
    <property type="match status" value="1"/>
</dbReference>
<evidence type="ECO:0000256" key="5">
    <source>
        <dbReference type="SAM" id="SignalP"/>
    </source>
</evidence>
<feature type="compositionally biased region" description="Polar residues" evidence="4">
    <location>
        <begin position="149"/>
        <end position="160"/>
    </location>
</feature>
<dbReference type="InterPro" id="IPR012334">
    <property type="entry name" value="Pectin_lyas_fold"/>
</dbReference>
<evidence type="ECO:0000256" key="2">
    <source>
        <dbReference type="ARBA" id="ARBA00022801"/>
    </source>
</evidence>
<keyword evidence="5" id="KW-0732">Signal</keyword>
<evidence type="ECO:0000256" key="4">
    <source>
        <dbReference type="SAM" id="MobiDB-lite"/>
    </source>
</evidence>
<dbReference type="OrthoDB" id="9804686at2"/>
<comment type="caution">
    <text evidence="7">The sequence shown here is derived from an EMBL/GenBank/DDBJ whole genome shotgun (WGS) entry which is preliminary data.</text>
</comment>
<dbReference type="InterPro" id="IPR000070">
    <property type="entry name" value="Pectinesterase_cat"/>
</dbReference>
<dbReference type="PATRIC" id="fig|907348.3.peg.1723"/>
<dbReference type="SUPFAM" id="SSF51126">
    <property type="entry name" value="Pectin lyase-like"/>
    <property type="match status" value="1"/>
</dbReference>
<dbReference type="EMBL" id="AGRW01000048">
    <property type="protein sequence ID" value="EIC01668.1"/>
    <property type="molecule type" value="Genomic_DNA"/>
</dbReference>
<dbReference type="InterPro" id="IPR011050">
    <property type="entry name" value="Pectin_lyase_fold/virulence"/>
</dbReference>
<keyword evidence="3" id="KW-0063">Aspartyl esterase</keyword>
<evidence type="ECO:0000256" key="3">
    <source>
        <dbReference type="ARBA" id="ARBA00023085"/>
    </source>
</evidence>
<feature type="region of interest" description="Disordered" evidence="4">
    <location>
        <begin position="149"/>
        <end position="168"/>
    </location>
</feature>